<dbReference type="OrthoDB" id="9806494at2"/>
<dbReference type="SUPFAM" id="SSF160379">
    <property type="entry name" value="SP0830-like"/>
    <property type="match status" value="1"/>
</dbReference>
<dbReference type="EMBL" id="JQCQ01000003">
    <property type="protein sequence ID" value="KRO26073.1"/>
    <property type="molecule type" value="Genomic_DNA"/>
</dbReference>
<organism evidence="1 2">
    <name type="scientific">Pediococcus argentinicus</name>
    <dbReference type="NCBI Taxonomy" id="480391"/>
    <lineage>
        <taxon>Bacteria</taxon>
        <taxon>Bacillati</taxon>
        <taxon>Bacillota</taxon>
        <taxon>Bacilli</taxon>
        <taxon>Lactobacillales</taxon>
        <taxon>Lactobacillaceae</taxon>
        <taxon>Pediococcus</taxon>
    </lineage>
</organism>
<evidence type="ECO:0000313" key="1">
    <source>
        <dbReference type="EMBL" id="KRO26073.1"/>
    </source>
</evidence>
<dbReference type="Gene3D" id="3.30.70.1260">
    <property type="entry name" value="bacterial protein sp0830 like"/>
    <property type="match status" value="1"/>
</dbReference>
<name>A0A0R2NJX8_9LACO</name>
<dbReference type="Gene3D" id="3.30.70.1280">
    <property type="entry name" value="SP0830-like domains"/>
    <property type="match status" value="1"/>
</dbReference>
<evidence type="ECO:0008006" key="3">
    <source>
        <dbReference type="Google" id="ProtNLM"/>
    </source>
</evidence>
<protein>
    <recommendedName>
        <fullName evidence="3">DUF1697 domain-containing protein</fullName>
    </recommendedName>
</protein>
<accession>A0A0R2NJX8</accession>
<dbReference type="AlphaFoldDB" id="A0A0R2NJX8"/>
<dbReference type="RefSeq" id="WP_057797982.1">
    <property type="nucleotide sequence ID" value="NZ_BJZZ01000003.1"/>
</dbReference>
<reference evidence="1 2" key="1">
    <citation type="journal article" date="2015" name="Genome Announc.">
        <title>Expanding the biotechnology potential of lactobacilli through comparative genomics of 213 strains and associated genera.</title>
        <authorList>
            <person name="Sun Z."/>
            <person name="Harris H.M."/>
            <person name="McCann A."/>
            <person name="Guo C."/>
            <person name="Argimon S."/>
            <person name="Zhang W."/>
            <person name="Yang X."/>
            <person name="Jeffery I.B."/>
            <person name="Cooney J.C."/>
            <person name="Kagawa T.F."/>
            <person name="Liu W."/>
            <person name="Song Y."/>
            <person name="Salvetti E."/>
            <person name="Wrobel A."/>
            <person name="Rasinkangas P."/>
            <person name="Parkhill J."/>
            <person name="Rea M.C."/>
            <person name="O'Sullivan O."/>
            <person name="Ritari J."/>
            <person name="Douillard F.P."/>
            <person name="Paul Ross R."/>
            <person name="Yang R."/>
            <person name="Briner A.E."/>
            <person name="Felis G.E."/>
            <person name="de Vos W.M."/>
            <person name="Barrangou R."/>
            <person name="Klaenhammer T.R."/>
            <person name="Caufield P.W."/>
            <person name="Cui Y."/>
            <person name="Zhang H."/>
            <person name="O'Toole P.W."/>
        </authorList>
    </citation>
    <scope>NUCLEOTIDE SEQUENCE [LARGE SCALE GENOMIC DNA]</scope>
    <source>
        <strain evidence="1 2">DSM 23026</strain>
    </source>
</reference>
<dbReference type="InterPro" id="IPR012545">
    <property type="entry name" value="DUF1697"/>
</dbReference>
<dbReference type="PANTHER" id="PTHR36439">
    <property type="entry name" value="BLL4334 PROTEIN"/>
    <property type="match status" value="1"/>
</dbReference>
<dbReference type="PATRIC" id="fig|480391.4.peg.1003"/>
<keyword evidence="2" id="KW-1185">Reference proteome</keyword>
<dbReference type="Pfam" id="PF08002">
    <property type="entry name" value="DUF1697"/>
    <property type="match status" value="1"/>
</dbReference>
<dbReference type="PANTHER" id="PTHR36439:SF1">
    <property type="entry name" value="DUF1697 DOMAIN-CONTAINING PROTEIN"/>
    <property type="match status" value="1"/>
</dbReference>
<sequence length="179" mass="20141">MKLVCLLRGINVGGKNPVKMATLKDKMTEAGFDNVVTYLNSGNVIFDSAINEKDATLKIQNILVNDFKVEALVAVFSAEDISETGQHIPDWWGTDDKTVKHNAIFILPPTTVDEVIEDIGQHIPEYEQVDSYGQVVFWTANIKTFSRTKWSKLVGSKFYSRVTIRNSNTFKKIVQIISK</sequence>
<comment type="caution">
    <text evidence="1">The sequence shown here is derived from an EMBL/GenBank/DDBJ whole genome shotgun (WGS) entry which is preliminary data.</text>
</comment>
<dbReference type="Proteomes" id="UP000051249">
    <property type="component" value="Unassembled WGS sequence"/>
</dbReference>
<evidence type="ECO:0000313" key="2">
    <source>
        <dbReference type="Proteomes" id="UP000051249"/>
    </source>
</evidence>
<dbReference type="PIRSF" id="PIRSF008502">
    <property type="entry name" value="UCP008502"/>
    <property type="match status" value="1"/>
</dbReference>
<gene>
    <name evidence="1" type="ORF">IV88_GL000988</name>
</gene>
<proteinExistence type="predicted"/>